<keyword evidence="2" id="KW-1185">Reference proteome</keyword>
<evidence type="ECO:0000313" key="2">
    <source>
        <dbReference type="Proteomes" id="UP000239522"/>
    </source>
</evidence>
<organism evidence="1 2">
    <name type="scientific">Polaribacter filamentus</name>
    <dbReference type="NCBI Taxonomy" id="53483"/>
    <lineage>
        <taxon>Bacteria</taxon>
        <taxon>Pseudomonadati</taxon>
        <taxon>Bacteroidota</taxon>
        <taxon>Flavobacteriia</taxon>
        <taxon>Flavobacteriales</taxon>
        <taxon>Flavobacteriaceae</taxon>
    </lineage>
</organism>
<dbReference type="RefSeq" id="WP_240614618.1">
    <property type="nucleotide sequence ID" value="NZ_MQUA01000012.1"/>
</dbReference>
<reference evidence="1 2" key="1">
    <citation type="submission" date="2016-11" db="EMBL/GenBank/DDBJ databases">
        <title>Trade-off between light-utilization and light-protection in marine flavobacteria.</title>
        <authorList>
            <person name="Kumagai Y."/>
        </authorList>
    </citation>
    <scope>NUCLEOTIDE SEQUENCE [LARGE SCALE GENOMIC DNA]</scope>
    <source>
        <strain evidence="1 2">ATCC 700397</strain>
    </source>
</reference>
<gene>
    <name evidence="1" type="ORF">BST83_02040</name>
</gene>
<dbReference type="Proteomes" id="UP000239522">
    <property type="component" value="Unassembled WGS sequence"/>
</dbReference>
<dbReference type="AlphaFoldDB" id="A0A2S7L213"/>
<accession>A0A2S7L213</accession>
<protein>
    <submittedName>
        <fullName evidence="1">Uncharacterized protein</fullName>
    </submittedName>
</protein>
<evidence type="ECO:0000313" key="1">
    <source>
        <dbReference type="EMBL" id="PQB08763.1"/>
    </source>
</evidence>
<comment type="caution">
    <text evidence="1">The sequence shown here is derived from an EMBL/GenBank/DDBJ whole genome shotgun (WGS) entry which is preliminary data.</text>
</comment>
<proteinExistence type="predicted"/>
<sequence>MFEIGYDIAFGMIGKTRKKSKSLFDRNRNGQAYAWSRTRMGGWAVAQSPILKLQLPFLYLKEKVTNPW</sequence>
<name>A0A2S7L213_9FLAO</name>
<dbReference type="EMBL" id="MQUA01000012">
    <property type="protein sequence ID" value="PQB08763.1"/>
    <property type="molecule type" value="Genomic_DNA"/>
</dbReference>